<dbReference type="Gene3D" id="1.25.40.20">
    <property type="entry name" value="Ankyrin repeat-containing domain"/>
    <property type="match status" value="2"/>
</dbReference>
<keyword evidence="2 3" id="KW-0040">ANK repeat</keyword>
<keyword evidence="4" id="KW-0175">Coiled coil</keyword>
<dbReference type="SMART" id="SM00248">
    <property type="entry name" value="ANK"/>
    <property type="match status" value="5"/>
</dbReference>
<gene>
    <name evidence="6" type="ORF">WJX74_005163</name>
</gene>
<protein>
    <submittedName>
        <fullName evidence="6">Uncharacterized protein</fullName>
    </submittedName>
</protein>
<dbReference type="PROSITE" id="PS50088">
    <property type="entry name" value="ANK_REPEAT"/>
    <property type="match status" value="2"/>
</dbReference>
<organism evidence="6 7">
    <name type="scientific">Apatococcus lobatus</name>
    <dbReference type="NCBI Taxonomy" id="904363"/>
    <lineage>
        <taxon>Eukaryota</taxon>
        <taxon>Viridiplantae</taxon>
        <taxon>Chlorophyta</taxon>
        <taxon>core chlorophytes</taxon>
        <taxon>Trebouxiophyceae</taxon>
        <taxon>Chlorellales</taxon>
        <taxon>Chlorellaceae</taxon>
        <taxon>Apatococcus</taxon>
    </lineage>
</organism>
<name>A0AAW1QAS6_9CHLO</name>
<feature type="coiled-coil region" evidence="4">
    <location>
        <begin position="573"/>
        <end position="668"/>
    </location>
</feature>
<evidence type="ECO:0000256" key="4">
    <source>
        <dbReference type="SAM" id="Coils"/>
    </source>
</evidence>
<dbReference type="InterPro" id="IPR002110">
    <property type="entry name" value="Ankyrin_rpt"/>
</dbReference>
<dbReference type="PANTHER" id="PTHR24126">
    <property type="entry name" value="ANKYRIN REPEAT, PH AND SEC7 DOMAIN CONTAINING PROTEIN SECG-RELATED"/>
    <property type="match status" value="1"/>
</dbReference>
<dbReference type="PANTHER" id="PTHR24126:SF14">
    <property type="entry name" value="ANK_REP_REGION DOMAIN-CONTAINING PROTEIN"/>
    <property type="match status" value="1"/>
</dbReference>
<accession>A0AAW1QAS6</accession>
<reference evidence="6 7" key="1">
    <citation type="journal article" date="2024" name="Nat. Commun.">
        <title>Phylogenomics reveals the evolutionary origins of lichenization in chlorophyte algae.</title>
        <authorList>
            <person name="Puginier C."/>
            <person name="Libourel C."/>
            <person name="Otte J."/>
            <person name="Skaloud P."/>
            <person name="Haon M."/>
            <person name="Grisel S."/>
            <person name="Petersen M."/>
            <person name="Berrin J.G."/>
            <person name="Delaux P.M."/>
            <person name="Dal Grande F."/>
            <person name="Keller J."/>
        </authorList>
    </citation>
    <scope>NUCLEOTIDE SEQUENCE [LARGE SCALE GENOMIC DNA]</scope>
    <source>
        <strain evidence="6 7">SAG 2145</strain>
    </source>
</reference>
<evidence type="ECO:0000313" key="6">
    <source>
        <dbReference type="EMBL" id="KAK9818732.1"/>
    </source>
</evidence>
<feature type="compositionally biased region" description="Basic and acidic residues" evidence="5">
    <location>
        <begin position="1485"/>
        <end position="1497"/>
    </location>
</feature>
<feature type="region of interest" description="Disordered" evidence="5">
    <location>
        <begin position="1385"/>
        <end position="1509"/>
    </location>
</feature>
<evidence type="ECO:0000313" key="7">
    <source>
        <dbReference type="Proteomes" id="UP001438707"/>
    </source>
</evidence>
<feature type="repeat" description="ANK" evidence="3">
    <location>
        <begin position="42"/>
        <end position="74"/>
    </location>
</feature>
<feature type="region of interest" description="Disordered" evidence="5">
    <location>
        <begin position="794"/>
        <end position="819"/>
    </location>
</feature>
<feature type="compositionally biased region" description="Low complexity" evidence="5">
    <location>
        <begin position="1391"/>
        <end position="1456"/>
    </location>
</feature>
<feature type="region of interest" description="Disordered" evidence="5">
    <location>
        <begin position="983"/>
        <end position="1008"/>
    </location>
</feature>
<feature type="coiled-coil region" evidence="4">
    <location>
        <begin position="354"/>
        <end position="388"/>
    </location>
</feature>
<dbReference type="PROSITE" id="PS50297">
    <property type="entry name" value="ANK_REP_REGION"/>
    <property type="match status" value="2"/>
</dbReference>
<evidence type="ECO:0000256" key="3">
    <source>
        <dbReference type="PROSITE-ProRule" id="PRU00023"/>
    </source>
</evidence>
<feature type="region of interest" description="Disordered" evidence="5">
    <location>
        <begin position="1086"/>
        <end position="1162"/>
    </location>
</feature>
<evidence type="ECO:0000256" key="1">
    <source>
        <dbReference type="ARBA" id="ARBA00022737"/>
    </source>
</evidence>
<dbReference type="Pfam" id="PF12796">
    <property type="entry name" value="Ank_2"/>
    <property type="match status" value="1"/>
</dbReference>
<evidence type="ECO:0000256" key="2">
    <source>
        <dbReference type="ARBA" id="ARBA00023043"/>
    </source>
</evidence>
<feature type="region of interest" description="Disordered" evidence="5">
    <location>
        <begin position="863"/>
        <end position="884"/>
    </location>
</feature>
<dbReference type="SUPFAM" id="SSF48403">
    <property type="entry name" value="Ankyrin repeat"/>
    <property type="match status" value="1"/>
</dbReference>
<sequence>MRSATAKQIYKAVAPVNWTPQLEQDFVLLLGNGAVVDAVDCQGQTALLLAAAVPNLGAAQKLLQYGADIHKQDSKGRSALAVAVLASCHAASSERAAFYSMAELLLLRGADADAADGNGCTPLHHAVACTARMVELIIQHRPKCNSDAADDEEGTPLHHAAVRGIKAIAAALIRSGASLKAKDSQGRTPAQLAEASGNGSLAAYLQQETQRLGQAEEVDAIMKSVSPAASGSKRSRRQQQKGASSPSAAAGSRVGPAGSTRAQTDLFAAEEASAESRSSDSKEAEQLRQQLAEGAEVQEAQAQQLRELEQNLAEAGKAWAAADKSVADLRLQAAQNQQALSQQAASFKLARNELQLSSEEAEQHKAAAAALRAQLKDALLRLDEAESAPAVRPSPVKQKTLAKLHTALDEALQEGHRSQEALRLANLQVADLQAALGTAEQEAADKTAAADMLHEQAMDNLRQELAASASAAQLAATEANEKLLQKLRKEHASAGHATTKQHQVEIQALGRTHSDALQAAVRGQQKELEQLQRDKAALETKLTSAMSQQQGTQAATQAARESAAAEGSLQAMVQQLQADLAAAGDRYTLLEDTNQAQLADLETANTNIKRLSNDLTQQQQISSAELAQTSSRAAKAVQAAEAAVTSMQDQLEQLKAETAQQVEQVQIDADLAVGRAKGDLARLKSQMSEELTQEQEGCQKLRQSIESMKDASKMETQALRQQLQEDWEAGEAERQELLRQLHAQAATAAAKIAELEAERVQAQAAAQESVQAQETAMSALEASEEHIASLNDRLAEEEQKTAAAQAETAQVEGKAREDMETLRGKLASARSGHKDMAEVQESLKLARAAAEAHEAELRQLQARLQGQPGEDSDRERLQEELEEAEESLQAQRQMVQAYQTESESFKRQLEALQETAAEAATLRTALQQATEKHDEETAERNRELTGLQALNSALNKDLRVAEEDCKQHEADAAALRELLAGSTETHEGQEKGLHSQLEQAKRENSQLQSELAASHVLSASAERLRQRCMAADEAAAAARAAINQKEQELLAAEHDLQAAQRNLAIRMAQQQAEGGIASASEQLEDMPGLKLSSGPMQRSPSRSPLRHRSPARSPKDTSVNASMALSPHGMGADPVRVSLLQSSRRRSVSPGPALPMSPIRANPPISTTTSPGMARSPAAVTGSATSVAARISPMIIPAALRQSPVSMAKPASRVLSPVRKLTPEAARPRAEGSQQQSELAEPHRDSMLVPPIFNAPAACPDRASVTGKDPEEDWLVQSPPSSNLPDPVRAECNDNGSRNLGHCRVSLAPHLVRHMPIPKATGMDQAIGGENPPMSGANSRLPMRGRLAVDLPIGLNDPAYSITPALPASACSPCTSFHANVSGLSHTTSQAEPSAAATPRSASTPHAGAAAGAARPSSAISRMRARAMASARSGSKITASSSSGGSTPRTSPTASSHGPQRLALPRGVLSESSDMGSPWKSADQSQDRRRARDKENQAPDCLTASNDSI</sequence>
<feature type="region of interest" description="Disordered" evidence="5">
    <location>
        <begin position="1216"/>
        <end position="1243"/>
    </location>
</feature>
<feature type="compositionally biased region" description="Basic and acidic residues" evidence="5">
    <location>
        <begin position="277"/>
        <end position="286"/>
    </location>
</feature>
<dbReference type="InterPro" id="IPR036770">
    <property type="entry name" value="Ankyrin_rpt-contain_sf"/>
</dbReference>
<keyword evidence="7" id="KW-1185">Reference proteome</keyword>
<feature type="compositionally biased region" description="Basic and acidic residues" evidence="5">
    <location>
        <begin position="984"/>
        <end position="1004"/>
    </location>
</feature>
<feature type="repeat" description="ANK" evidence="3">
    <location>
        <begin position="152"/>
        <end position="184"/>
    </location>
</feature>
<feature type="region of interest" description="Disordered" evidence="5">
    <location>
        <begin position="1258"/>
        <end position="1287"/>
    </location>
</feature>
<feature type="compositionally biased region" description="Low complexity" evidence="5">
    <location>
        <begin position="801"/>
        <end position="810"/>
    </location>
</feature>
<evidence type="ECO:0000256" key="5">
    <source>
        <dbReference type="SAM" id="MobiDB-lite"/>
    </source>
</evidence>
<dbReference type="Pfam" id="PF00023">
    <property type="entry name" value="Ank"/>
    <property type="match status" value="1"/>
</dbReference>
<keyword evidence="1" id="KW-0677">Repeat</keyword>
<comment type="caution">
    <text evidence="6">The sequence shown here is derived from an EMBL/GenBank/DDBJ whole genome shotgun (WGS) entry which is preliminary data.</text>
</comment>
<proteinExistence type="predicted"/>
<feature type="compositionally biased region" description="Low complexity" evidence="5">
    <location>
        <begin position="543"/>
        <end position="561"/>
    </location>
</feature>
<dbReference type="Proteomes" id="UP001438707">
    <property type="component" value="Unassembled WGS sequence"/>
</dbReference>
<dbReference type="EMBL" id="JALJOS010000056">
    <property type="protein sequence ID" value="KAK9818732.1"/>
    <property type="molecule type" value="Genomic_DNA"/>
</dbReference>
<feature type="compositionally biased region" description="Low complexity" evidence="5">
    <location>
        <begin position="242"/>
        <end position="259"/>
    </location>
</feature>
<feature type="region of interest" description="Disordered" evidence="5">
    <location>
        <begin position="225"/>
        <end position="295"/>
    </location>
</feature>
<feature type="region of interest" description="Disordered" evidence="5">
    <location>
        <begin position="541"/>
        <end position="561"/>
    </location>
</feature>